<evidence type="ECO:0000313" key="3">
    <source>
        <dbReference type="WBParaSite" id="PTRK_0001452600.1"/>
    </source>
</evidence>
<dbReference type="SUPFAM" id="SSF82057">
    <property type="entry name" value="Prokaryotic SH3-related domain"/>
    <property type="match status" value="1"/>
</dbReference>
<feature type="domain" description="Bacterial dipeptidyl-peptidase SH3" evidence="1">
    <location>
        <begin position="12"/>
        <end position="59"/>
    </location>
</feature>
<proteinExistence type="predicted"/>
<organism evidence="2 3">
    <name type="scientific">Parastrongyloides trichosuri</name>
    <name type="common">Possum-specific nematode worm</name>
    <dbReference type="NCBI Taxonomy" id="131310"/>
    <lineage>
        <taxon>Eukaryota</taxon>
        <taxon>Metazoa</taxon>
        <taxon>Ecdysozoa</taxon>
        <taxon>Nematoda</taxon>
        <taxon>Chromadorea</taxon>
        <taxon>Rhabditida</taxon>
        <taxon>Tylenchina</taxon>
        <taxon>Panagrolaimomorpha</taxon>
        <taxon>Strongyloidoidea</taxon>
        <taxon>Strongyloididae</taxon>
        <taxon>Parastrongyloides</taxon>
    </lineage>
</organism>
<sequence>MYALCNLAIVPLRFEPSDRSELVTQVLFGETFTILEKKEKWSRISLTEDSYEGWIDNKQFTEITEDQFKKIQESAKFYCADLIDYLTGKNTLIPVSLGSDLSY</sequence>
<dbReference type="AlphaFoldDB" id="A0A0N4ZZT9"/>
<accession>A0A0N4ZZT9</accession>
<evidence type="ECO:0000259" key="1">
    <source>
        <dbReference type="Pfam" id="PF18348"/>
    </source>
</evidence>
<reference evidence="3" key="1">
    <citation type="submission" date="2017-02" db="UniProtKB">
        <authorList>
            <consortium name="WormBaseParasite"/>
        </authorList>
    </citation>
    <scope>IDENTIFICATION</scope>
</reference>
<dbReference type="WBParaSite" id="PTRK_0001452600.1">
    <property type="protein sequence ID" value="PTRK_0001452600.1"/>
    <property type="gene ID" value="PTRK_0001452600"/>
</dbReference>
<protein>
    <submittedName>
        <fullName evidence="3">SH3_16 domain-containing protein</fullName>
    </submittedName>
</protein>
<dbReference type="Proteomes" id="UP000038045">
    <property type="component" value="Unplaced"/>
</dbReference>
<name>A0A0N4ZZT9_PARTI</name>
<keyword evidence="2" id="KW-1185">Reference proteome</keyword>
<dbReference type="Pfam" id="PF18348">
    <property type="entry name" value="SH3_16"/>
    <property type="match status" value="1"/>
</dbReference>
<dbReference type="InterPro" id="IPR041382">
    <property type="entry name" value="SH3_16"/>
</dbReference>
<evidence type="ECO:0000313" key="2">
    <source>
        <dbReference type="Proteomes" id="UP000038045"/>
    </source>
</evidence>
<dbReference type="Gene3D" id="2.30.30.40">
    <property type="entry name" value="SH3 Domains"/>
    <property type="match status" value="1"/>
</dbReference>